<accession>A0A402CTZ1</accession>
<gene>
    <name evidence="1" type="ORF">CCAX7_008580</name>
</gene>
<dbReference type="Gene3D" id="1.25.40.20">
    <property type="entry name" value="Ankyrin repeat-containing domain"/>
    <property type="match status" value="1"/>
</dbReference>
<proteinExistence type="predicted"/>
<evidence type="ECO:0000313" key="2">
    <source>
        <dbReference type="Proteomes" id="UP000287394"/>
    </source>
</evidence>
<keyword evidence="2" id="KW-1185">Reference proteome</keyword>
<dbReference type="KEGG" id="ccot:CCAX7_008580"/>
<dbReference type="OrthoDB" id="928522at2"/>
<dbReference type="EMBL" id="AP025739">
    <property type="protein sequence ID" value="BDI28807.1"/>
    <property type="molecule type" value="Genomic_DNA"/>
</dbReference>
<protein>
    <submittedName>
        <fullName evidence="1">Uncharacterized protein</fullName>
    </submittedName>
</protein>
<dbReference type="PROSITE" id="PS50088">
    <property type="entry name" value="ANK_REPEAT"/>
    <property type="match status" value="1"/>
</dbReference>
<dbReference type="InterPro" id="IPR036770">
    <property type="entry name" value="Ankyrin_rpt-contain_sf"/>
</dbReference>
<dbReference type="Proteomes" id="UP000287394">
    <property type="component" value="Chromosome"/>
</dbReference>
<dbReference type="PANTHER" id="PTHR24189">
    <property type="entry name" value="MYOTROPHIN"/>
    <property type="match status" value="1"/>
</dbReference>
<dbReference type="PROSITE" id="PS50297">
    <property type="entry name" value="ANK_REP_REGION"/>
    <property type="match status" value="1"/>
</dbReference>
<organism evidence="1 2">
    <name type="scientific">Capsulimonas corticalis</name>
    <dbReference type="NCBI Taxonomy" id="2219043"/>
    <lineage>
        <taxon>Bacteria</taxon>
        <taxon>Bacillati</taxon>
        <taxon>Armatimonadota</taxon>
        <taxon>Armatimonadia</taxon>
        <taxon>Capsulimonadales</taxon>
        <taxon>Capsulimonadaceae</taxon>
        <taxon>Capsulimonas</taxon>
    </lineage>
</organism>
<dbReference type="InterPro" id="IPR050745">
    <property type="entry name" value="Multifunctional_regulatory"/>
</dbReference>
<dbReference type="AlphaFoldDB" id="A0A402CTZ1"/>
<name>A0A402CTZ1_9BACT</name>
<evidence type="ECO:0000313" key="1">
    <source>
        <dbReference type="EMBL" id="BDI28807.1"/>
    </source>
</evidence>
<dbReference type="Pfam" id="PF12796">
    <property type="entry name" value="Ank_2"/>
    <property type="match status" value="1"/>
</dbReference>
<dbReference type="InterPro" id="IPR002110">
    <property type="entry name" value="Ankyrin_rpt"/>
</dbReference>
<dbReference type="SUPFAM" id="SSF48403">
    <property type="entry name" value="Ankyrin repeat"/>
    <property type="match status" value="1"/>
</dbReference>
<reference evidence="1 2" key="1">
    <citation type="journal article" date="2019" name="Int. J. Syst. Evol. Microbiol.">
        <title>Capsulimonas corticalis gen. nov., sp. nov., an aerobic capsulated bacterium, of a novel bacterial order, Capsulimonadales ord. nov., of the class Armatimonadia of the phylum Armatimonadetes.</title>
        <authorList>
            <person name="Li J."/>
            <person name="Kudo C."/>
            <person name="Tonouchi A."/>
        </authorList>
    </citation>
    <scope>NUCLEOTIDE SEQUENCE [LARGE SCALE GENOMIC DNA]</scope>
    <source>
        <strain evidence="1 2">AX-7</strain>
    </source>
</reference>
<sequence length="339" mass="36462">MTTPHGIDLDQYKTQAKDLLKQARAGDAATLTRLRVSHPEGERLFSLPHIALADSQLVIARENGYGSWTKFKEHLLFQQGVGALDAGDLPKLEALLNKYPALIRYHCHHGEYAQGYFAGATLLHHIAGNPIRCPIPANIVDVTRLLLARGADPNALAGASTTIGLLITSRQAFEASVAAPLIELLEASGASERILDDPDVLSQPLWNGGRATAEALVKRGAAMDVRHAAALGRLDLLPALLGEDPNSQLLEESLVYACVQNEVEVVRYLLRSGARGDVNASPGGQSSALHNAAWRGFSEIVALLLENGARTDQRDNQWNGTPADWTEHGGHTELAALLQ</sequence>
<dbReference type="RefSeq" id="WP_119320864.1">
    <property type="nucleotide sequence ID" value="NZ_AP025739.1"/>
</dbReference>
<dbReference type="SMART" id="SM00248">
    <property type="entry name" value="ANK"/>
    <property type="match status" value="3"/>
</dbReference>